<organism evidence="2 3">
    <name type="scientific">Rotaria magnacalcarata</name>
    <dbReference type="NCBI Taxonomy" id="392030"/>
    <lineage>
        <taxon>Eukaryota</taxon>
        <taxon>Metazoa</taxon>
        <taxon>Spiralia</taxon>
        <taxon>Gnathifera</taxon>
        <taxon>Rotifera</taxon>
        <taxon>Eurotatoria</taxon>
        <taxon>Bdelloidea</taxon>
        <taxon>Philodinida</taxon>
        <taxon>Philodinidae</taxon>
        <taxon>Rotaria</taxon>
    </lineage>
</organism>
<proteinExistence type="predicted"/>
<dbReference type="Gene3D" id="3.60.10.10">
    <property type="entry name" value="Endonuclease/exonuclease/phosphatase"/>
    <property type="match status" value="1"/>
</dbReference>
<dbReference type="CDD" id="cd01650">
    <property type="entry name" value="RT_nLTR_like"/>
    <property type="match status" value="1"/>
</dbReference>
<evidence type="ECO:0000313" key="3">
    <source>
        <dbReference type="Proteomes" id="UP000663855"/>
    </source>
</evidence>
<comment type="caution">
    <text evidence="2">The sequence shown here is derived from an EMBL/GenBank/DDBJ whole genome shotgun (WGS) entry which is preliminary data.</text>
</comment>
<gene>
    <name evidence="2" type="ORF">CJN711_LOCUS32859</name>
</gene>
<dbReference type="InterPro" id="IPR043502">
    <property type="entry name" value="DNA/RNA_pol_sf"/>
</dbReference>
<evidence type="ECO:0000313" key="2">
    <source>
        <dbReference type="EMBL" id="CAF1579890.1"/>
    </source>
</evidence>
<dbReference type="PROSITE" id="PS50878">
    <property type="entry name" value="RT_POL"/>
    <property type="match status" value="1"/>
</dbReference>
<dbReference type="AlphaFoldDB" id="A0A815Z9G9"/>
<evidence type="ECO:0000259" key="1">
    <source>
        <dbReference type="PROSITE" id="PS50878"/>
    </source>
</evidence>
<dbReference type="PANTHER" id="PTHR47027:SF27">
    <property type="entry name" value="REVERSE TRANSCRIPTASE DOMAIN-CONTAINING PROTEIN"/>
    <property type="match status" value="1"/>
</dbReference>
<dbReference type="Proteomes" id="UP000663855">
    <property type="component" value="Unassembled WGS sequence"/>
</dbReference>
<dbReference type="SUPFAM" id="SSF56219">
    <property type="entry name" value="DNase I-like"/>
    <property type="match status" value="1"/>
</dbReference>
<protein>
    <recommendedName>
        <fullName evidence="1">Reverse transcriptase domain-containing protein</fullName>
    </recommendedName>
</protein>
<feature type="domain" description="Reverse transcriptase" evidence="1">
    <location>
        <begin position="442"/>
        <end position="724"/>
    </location>
</feature>
<dbReference type="InterPro" id="IPR000477">
    <property type="entry name" value="RT_dom"/>
</dbReference>
<dbReference type="Pfam" id="PF00078">
    <property type="entry name" value="RVT_1"/>
    <property type="match status" value="1"/>
</dbReference>
<name>A0A815Z9G9_9BILA</name>
<dbReference type="EMBL" id="CAJNOV010015799">
    <property type="protein sequence ID" value="CAF1579890.1"/>
    <property type="molecule type" value="Genomic_DNA"/>
</dbReference>
<sequence>MSAFFNSSEKVSNRIMMIHFNGNPATTIIIAYAPTEDKSDIEKDTFYNDLQQCTLDVPPNNVLILAGDLNARIGTDSHTINPRTIGKYTYHQLTDDNGNRLINYCENCNMRSTQTRFPHPKSRSWTWLHPNGKSKAQIDHILINGKWLNSIRNVRAYNTVELNSDHRIVSAKLSISLRAPKQNKNKRIKFDWNKLKANSVLQAQFNIEVQNRYEILQNINTDHDIQTKYDNFITSIQDTAVKLIGKTTRKKRKNWASTTTIDLLEKRNSAKSKFKQQPSRENKQHWHILNKQLDESYNNDKINFLEDKLEQLKQAMVSNHLRTTWSLIDEISGKRASYNTSKIKRKDGTKINSTNELMHEWKAYFEELLNAKTNINPNTQAIPPAPEDLPINQGPITINEVEQAINQLKDGKSPGIDHSITPEVLKYGGRWIMNQLCNICNEIYNNQQTPKQFNTNIIVPIPKKGDKTLTTNYRGISLMSVAAKTYNRILLNRIREPLDSILRVNQAGFRKGRRCIDQIHAIRRILESAIDKQLPIYITFVDFKKAFDSINRKTMFNILRHYGVPSKIVCAIEAIYHNTKSVVLVDGNVSEEFDVTTGVLQGDTLAPYLFITVIDYVMKNAQLYHTNEHGEYGFVTNNRQSSRQPPTCVHDLDFADDIALLENSFDRAQSQLVQTAKRASEVGLQINITKTQALTNQNTNNQTIQLDGQNIKWVDNFKYLGSMMLSTTTDIKVRKSQAWKAFWKLKNIWKSTTIPIKLKINIFKTTCLSILLYGCESWIITNKLENTLNSFATSCYRIMLGIKRTDKIKNNTVYETIKEEPLTQTIQRRQLRYIGHCLRRNTNEFINMYALYTPKSGHGTRKRGRPRLNYPDYVARLINNDTPPTIEEIRKTAVNREEWRKIVVACKPRLFAVE</sequence>
<accession>A0A815Z9G9</accession>
<reference evidence="2" key="1">
    <citation type="submission" date="2021-02" db="EMBL/GenBank/DDBJ databases">
        <authorList>
            <person name="Nowell W R."/>
        </authorList>
    </citation>
    <scope>NUCLEOTIDE SEQUENCE</scope>
</reference>
<dbReference type="SUPFAM" id="SSF56672">
    <property type="entry name" value="DNA/RNA polymerases"/>
    <property type="match status" value="1"/>
</dbReference>
<dbReference type="InterPro" id="IPR036691">
    <property type="entry name" value="Endo/exonu/phosph_ase_sf"/>
</dbReference>
<dbReference type="CDD" id="cd09076">
    <property type="entry name" value="L1-EN"/>
    <property type="match status" value="1"/>
</dbReference>
<dbReference type="PANTHER" id="PTHR47027">
    <property type="entry name" value="REVERSE TRANSCRIPTASE DOMAIN-CONTAINING PROTEIN"/>
    <property type="match status" value="1"/>
</dbReference>